<reference evidence="3 4" key="1">
    <citation type="submission" date="2019-09" db="EMBL/GenBank/DDBJ databases">
        <title>Gimesia benthica sp. nov., a novel bacterium isolated from deep-sea water of the Northwest Indian Ocean.</title>
        <authorList>
            <person name="Dai X."/>
        </authorList>
    </citation>
    <scope>NUCLEOTIDE SEQUENCE [LARGE SCALE GENOMIC DNA]</scope>
    <source>
        <strain evidence="3 4">E7</strain>
    </source>
</reference>
<evidence type="ECO:0000256" key="2">
    <source>
        <dbReference type="SAM" id="Phobius"/>
    </source>
</evidence>
<dbReference type="Proteomes" id="UP000427281">
    <property type="component" value="Chromosome"/>
</dbReference>
<keyword evidence="4" id="KW-1185">Reference proteome</keyword>
<feature type="transmembrane region" description="Helical" evidence="2">
    <location>
        <begin position="21"/>
        <end position="43"/>
    </location>
</feature>
<feature type="compositionally biased region" description="Low complexity" evidence="1">
    <location>
        <begin position="1243"/>
        <end position="1259"/>
    </location>
</feature>
<feature type="compositionally biased region" description="Acidic residues" evidence="1">
    <location>
        <begin position="805"/>
        <end position="816"/>
    </location>
</feature>
<name>A0A6I6AGQ0_9PLAN</name>
<evidence type="ECO:0000313" key="4">
    <source>
        <dbReference type="Proteomes" id="UP000427281"/>
    </source>
</evidence>
<dbReference type="RefSeq" id="WP_155365232.1">
    <property type="nucleotide sequence ID" value="NZ_CP043930.1"/>
</dbReference>
<dbReference type="KEGG" id="gim:F1728_17765"/>
<organism evidence="3 4">
    <name type="scientific">Gimesia benthica</name>
    <dbReference type="NCBI Taxonomy" id="2608982"/>
    <lineage>
        <taxon>Bacteria</taxon>
        <taxon>Pseudomonadati</taxon>
        <taxon>Planctomycetota</taxon>
        <taxon>Planctomycetia</taxon>
        <taxon>Planctomycetales</taxon>
        <taxon>Planctomycetaceae</taxon>
        <taxon>Gimesia</taxon>
    </lineage>
</organism>
<feature type="compositionally biased region" description="Polar residues" evidence="1">
    <location>
        <begin position="1264"/>
        <end position="1274"/>
    </location>
</feature>
<keyword evidence="2" id="KW-0472">Membrane</keyword>
<sequence length="1665" mass="183680">MKLKQKQNNETQLNRSRRGSTLLVVIALLAMLSLLGVVFYTFAAQEERSAQYFTEASLNEADPGLDADVLFNWGLEQLVKGPEDNLYNSALHGKWHSMLPKMFGSDLHPFTGRGINVVMDDSGSANPGRVFVDQDYNGTADLNDLLSINHSRAAHRGTLPSALQSGNIPEPDVDYTAPDINNLFLAYDGYTLLNGNWRRVVIPSFLRPQLLRNISTGDHVNDWYENDGSVLADEETTTRVMRPHPRHVFVAPNGTASATPRFTSSFPFQPLTNPGGNATMHGELGIFTNSFNLGAPVVELDVDNDSDGLLEGIWMDLDFPPIQSPSDPTKYILPLFSFTVYDMDGLVNLNTAGNMRRPGDIDLNYTPSNNFFGEHSSIYTDKYLFLSRSNMGLSSPGEVNPQWVLNARPELETSGGDLKSSASAADVFQQHRLFFGGYPYPHGAIASPRAYAGAGDFQTAYENTRDWREVSNMEYFFLNFGRPEFSLPNPIANGTQSDVIDLYAGRWGEPNRMYDALRTNPTDNIYIVDASGSPVVAFPRAGQTLVDDNANRYEGGVLSGSLAGNRANVHSFMHPLAYNGSGRTNKTGASYRQALVGYNGWKGYQDFEIAGGIRYNSGLTFFKNSVADSSANFGVLMDDADEITVDMEKVQRPYDEPFTPDDLAFLHMSQTDQDDTGVNSRLENLLPFNFGRAATINKRGNQIRKKFTTMSWDRKQFGMTVIPGFREYEFDFSRQEFPPFNTLSSRLNPFRPPLKELLYVKLNDTDTTKQRLQMKLNLNEVLVYESTGTGRVVTTRPLTPHPGEDVDNDGTLDPGEDLNGNGVLDGLAATAINSGWYGFNLPAYPPTTVQQQEFWARYDRQLMARDIYVLLYTLGGGNNALDYRADNSGNALYTDAQLEEMAQFAVNVVDALDPDDVITRFEYDKNLADGWGLGDNAYHTGDESTLASALGVPSQAAQRGIVYGVEAQKLTLGEFLAIKAPRVEDSSSNPVNHDATEYDDEKDRYFSYIELRNASTRTVSFANDGWQIRLEPRTDGTGISGDYSDLDSLAPDPVLNDTHKRRVTLRSGAVGGGGIYSIRSAGDNENMDPMSGMPRESYFRVDPNFSGGSPTYSTIVPRDITTPATDLITDDDTSEFQMTTEADTVTTMANRGDFLNGSNTDAGSTNFSDLTFIVRLMRRAHLGRAAPGLSNTADNADNPWVEVDSMVINNMNEFALQESDMSTQIQTQLNQLQSFERSQPLYARGAGEASHAAGSSGTGYRANTVGTTNSNTGAGNLGADGLPGIATFDDDGDSTPDNAAERGWAFSDDRPRFDIWQPHFDRDFASVVDLFSIPVIGPHRVTRDLATEAGWQTRTDTTTNVDRANDVRFAGIQKFLDPNGPDDNTSVISDDNRWYRLLDFVEVPTRAHLQLGNPLADPRVPGRINLNTIRHPSVLAALLDDSDAFLLNLAINDQNPPLAAPHLGGANWWEQFQNSRDPKCYNIPGITSGNEPHIPGSPKVVGEQAVPFHGLHHGLSNTVDELREKTIYRSLPADAGNNNRRLLFEVATGSEHLGTAGPLNKVDFHTRNRLLSKIAANTTTRSNTFVVFMSVAYFEASGAGTTTYGSPVQIGGRLSPFDATRTANQPDYRGFFVIDRTRAEQAFEPSTGKFDHWKNLIRYRHTIQQ</sequence>
<evidence type="ECO:0000256" key="1">
    <source>
        <dbReference type="SAM" id="MobiDB-lite"/>
    </source>
</evidence>
<dbReference type="EMBL" id="CP043930">
    <property type="protein sequence ID" value="QGQ24425.1"/>
    <property type="molecule type" value="Genomic_DNA"/>
</dbReference>
<feature type="region of interest" description="Disordered" evidence="1">
    <location>
        <begin position="793"/>
        <end position="819"/>
    </location>
</feature>
<keyword evidence="2" id="KW-1133">Transmembrane helix</keyword>
<protein>
    <submittedName>
        <fullName evidence="3">Uncharacterized protein</fullName>
    </submittedName>
</protein>
<feature type="region of interest" description="Disordered" evidence="1">
    <location>
        <begin position="1243"/>
        <end position="1278"/>
    </location>
</feature>
<proteinExistence type="predicted"/>
<keyword evidence="2" id="KW-0812">Transmembrane</keyword>
<accession>A0A6I6AGQ0</accession>
<gene>
    <name evidence="3" type="ORF">F1728_17765</name>
</gene>
<evidence type="ECO:0000313" key="3">
    <source>
        <dbReference type="EMBL" id="QGQ24425.1"/>
    </source>
</evidence>